<dbReference type="GO" id="GO:0032418">
    <property type="term" value="P:lysosome localization"/>
    <property type="evidence" value="ECO:0007669"/>
    <property type="project" value="TreeGrafter"/>
</dbReference>
<dbReference type="PANTHER" id="PTHR31305:SF2">
    <property type="entry name" value="SNARE-ASSOCIATED PROTEIN SNAPIN"/>
    <property type="match status" value="1"/>
</dbReference>
<sequence>MDDGDVPATSRASSEPSASGGGGVDGAEGPAGGHKGWDALARAIASTLGAVMREFDSRAKGTARSQEELSLSLDRLTGGRAK</sequence>
<evidence type="ECO:0000256" key="1">
    <source>
        <dbReference type="SAM" id="MobiDB-lite"/>
    </source>
</evidence>
<dbReference type="EMBL" id="CP097510">
    <property type="protein sequence ID" value="URE36237.1"/>
    <property type="molecule type" value="Genomic_DNA"/>
</dbReference>
<dbReference type="GO" id="GO:0000149">
    <property type="term" value="F:SNARE binding"/>
    <property type="evidence" value="ECO:0007669"/>
    <property type="project" value="TreeGrafter"/>
</dbReference>
<proteinExistence type="predicted"/>
<dbReference type="AlphaFoldDB" id="A0A9E7HUH9"/>
<dbReference type="GO" id="GO:0031083">
    <property type="term" value="C:BLOC-1 complex"/>
    <property type="evidence" value="ECO:0007669"/>
    <property type="project" value="InterPro"/>
</dbReference>
<dbReference type="GO" id="GO:0008333">
    <property type="term" value="P:endosome to lysosome transport"/>
    <property type="evidence" value="ECO:0007669"/>
    <property type="project" value="TreeGrafter"/>
</dbReference>
<dbReference type="PANTHER" id="PTHR31305">
    <property type="entry name" value="SNARE-ASSOCIATED PROTEIN SNAPIN"/>
    <property type="match status" value="1"/>
</dbReference>
<dbReference type="GO" id="GO:0007040">
    <property type="term" value="P:lysosome organization"/>
    <property type="evidence" value="ECO:0007669"/>
    <property type="project" value="TreeGrafter"/>
</dbReference>
<gene>
    <name evidence="2" type="ORF">MUK42_17668</name>
</gene>
<organism evidence="2 3">
    <name type="scientific">Musa troglodytarum</name>
    <name type="common">fe'i banana</name>
    <dbReference type="NCBI Taxonomy" id="320322"/>
    <lineage>
        <taxon>Eukaryota</taxon>
        <taxon>Viridiplantae</taxon>
        <taxon>Streptophyta</taxon>
        <taxon>Embryophyta</taxon>
        <taxon>Tracheophyta</taxon>
        <taxon>Spermatophyta</taxon>
        <taxon>Magnoliopsida</taxon>
        <taxon>Liliopsida</taxon>
        <taxon>Zingiberales</taxon>
        <taxon>Musaceae</taxon>
        <taxon>Musa</taxon>
    </lineage>
</organism>
<dbReference type="Proteomes" id="UP001055439">
    <property type="component" value="Chromosome 8"/>
</dbReference>
<reference evidence="2" key="1">
    <citation type="submission" date="2022-05" db="EMBL/GenBank/DDBJ databases">
        <title>The Musa troglodytarum L. genome provides insights into the mechanism of non-climacteric behaviour and enrichment of carotenoids.</title>
        <authorList>
            <person name="Wang J."/>
        </authorList>
    </citation>
    <scope>NUCLEOTIDE SEQUENCE</scope>
    <source>
        <tissue evidence="2">Leaf</tissue>
    </source>
</reference>
<accession>A0A9E7HUH9</accession>
<feature type="compositionally biased region" description="Gly residues" evidence="1">
    <location>
        <begin position="19"/>
        <end position="34"/>
    </location>
</feature>
<evidence type="ECO:0000313" key="2">
    <source>
        <dbReference type="EMBL" id="URE36237.1"/>
    </source>
</evidence>
<feature type="compositionally biased region" description="Low complexity" evidence="1">
    <location>
        <begin position="8"/>
        <end position="18"/>
    </location>
</feature>
<dbReference type="OrthoDB" id="5399166at2759"/>
<dbReference type="GO" id="GO:0099078">
    <property type="term" value="C:BORC complex"/>
    <property type="evidence" value="ECO:0007669"/>
    <property type="project" value="TreeGrafter"/>
</dbReference>
<feature type="region of interest" description="Disordered" evidence="1">
    <location>
        <begin position="58"/>
        <end position="82"/>
    </location>
</feature>
<dbReference type="GO" id="GO:0006886">
    <property type="term" value="P:intracellular protein transport"/>
    <property type="evidence" value="ECO:0007669"/>
    <property type="project" value="InterPro"/>
</dbReference>
<protein>
    <submittedName>
        <fullName evidence="2">Uncharacterized protein</fullName>
    </submittedName>
</protein>
<name>A0A9E7HUH9_9LILI</name>
<evidence type="ECO:0000313" key="3">
    <source>
        <dbReference type="Proteomes" id="UP001055439"/>
    </source>
</evidence>
<dbReference type="InterPro" id="IPR017246">
    <property type="entry name" value="Snapin"/>
</dbReference>
<keyword evidence="3" id="KW-1185">Reference proteome</keyword>
<feature type="region of interest" description="Disordered" evidence="1">
    <location>
        <begin position="1"/>
        <end position="35"/>
    </location>
</feature>